<evidence type="ECO:0000313" key="2">
    <source>
        <dbReference type="Proteomes" id="UP000218387"/>
    </source>
</evidence>
<dbReference type="EMBL" id="CP029487">
    <property type="protein sequence ID" value="QCT70427.1"/>
    <property type="molecule type" value="Genomic_DNA"/>
</dbReference>
<dbReference type="Proteomes" id="UP000218387">
    <property type="component" value="Chromosome"/>
</dbReference>
<organism evidence="1 2">
    <name type="scientific">Eubacterium maltosivorans</name>
    <dbReference type="NCBI Taxonomy" id="2041044"/>
    <lineage>
        <taxon>Bacteria</taxon>
        <taxon>Bacillati</taxon>
        <taxon>Bacillota</taxon>
        <taxon>Clostridia</taxon>
        <taxon>Eubacteriales</taxon>
        <taxon>Eubacteriaceae</taxon>
        <taxon>Eubacterium</taxon>
    </lineage>
</organism>
<gene>
    <name evidence="1" type="ORF">CPZ25_003530</name>
</gene>
<dbReference type="AlphaFoldDB" id="A0A4P9C4Z0"/>
<proteinExistence type="predicted"/>
<keyword evidence="2" id="KW-1185">Reference proteome</keyword>
<evidence type="ECO:0000313" key="1">
    <source>
        <dbReference type="EMBL" id="QCT70427.1"/>
    </source>
</evidence>
<protein>
    <submittedName>
        <fullName evidence="1">Uncharacterized protein</fullName>
    </submittedName>
</protein>
<reference evidence="1 2" key="1">
    <citation type="submission" date="2018-05" db="EMBL/GenBank/DDBJ databases">
        <title>Genome comparison of Eubacterium sp.</title>
        <authorList>
            <person name="Feng Y."/>
            <person name="Sanchez-Andrea I."/>
            <person name="Stams A.J.M."/>
            <person name="De Vos W.M."/>
        </authorList>
    </citation>
    <scope>NUCLEOTIDE SEQUENCE [LARGE SCALE GENOMIC DNA]</scope>
    <source>
        <strain evidence="1 2">YI</strain>
    </source>
</reference>
<dbReference type="KEGG" id="emt:CPZ25_003530"/>
<dbReference type="RefSeq" id="WP_096919863.1">
    <property type="nucleotide sequence ID" value="NZ_CP029487.1"/>
</dbReference>
<accession>A0A4P9C4Z0</accession>
<name>A0A4P9C4Z0_EUBML</name>
<sequence length="60" mass="6964">MTDVDYQALADQILTYGILCQTHGATNDYFVFLKEALLYNEILEALCKYTIKKEEKEKNV</sequence>